<evidence type="ECO:0000256" key="4">
    <source>
        <dbReference type="ARBA" id="ARBA00022840"/>
    </source>
</evidence>
<keyword evidence="4" id="KW-0067">ATP-binding</keyword>
<evidence type="ECO:0000259" key="8">
    <source>
        <dbReference type="Pfam" id="PF08335"/>
    </source>
</evidence>
<keyword evidence="5" id="KW-0460">Magnesium</keyword>
<keyword evidence="10" id="KW-1185">Reference proteome</keyword>
<gene>
    <name evidence="9" type="primary">glnE</name>
    <name evidence="9" type="ORF">Pla22_16030</name>
</gene>
<dbReference type="CDD" id="cd05401">
    <property type="entry name" value="NT_GlnE_GlnD_like"/>
    <property type="match status" value="1"/>
</dbReference>
<reference evidence="9 10" key="1">
    <citation type="submission" date="2019-02" db="EMBL/GenBank/DDBJ databases">
        <title>Deep-cultivation of Planctomycetes and their phenomic and genomic characterization uncovers novel biology.</title>
        <authorList>
            <person name="Wiegand S."/>
            <person name="Jogler M."/>
            <person name="Boedeker C."/>
            <person name="Pinto D."/>
            <person name="Vollmers J."/>
            <person name="Rivas-Marin E."/>
            <person name="Kohn T."/>
            <person name="Peeters S.H."/>
            <person name="Heuer A."/>
            <person name="Rast P."/>
            <person name="Oberbeckmann S."/>
            <person name="Bunk B."/>
            <person name="Jeske O."/>
            <person name="Meyerdierks A."/>
            <person name="Storesund J.E."/>
            <person name="Kallscheuer N."/>
            <person name="Luecker S."/>
            <person name="Lage O.M."/>
            <person name="Pohl T."/>
            <person name="Merkel B.J."/>
            <person name="Hornburger P."/>
            <person name="Mueller R.-W."/>
            <person name="Bruemmer F."/>
            <person name="Labrenz M."/>
            <person name="Spormann A.M."/>
            <person name="Op Den Camp H."/>
            <person name="Overmann J."/>
            <person name="Amann R."/>
            <person name="Jetten M.S.M."/>
            <person name="Mascher T."/>
            <person name="Medema M.H."/>
            <person name="Devos D.P."/>
            <person name="Kaster A.-K."/>
            <person name="Ovreas L."/>
            <person name="Rohde M."/>
            <person name="Galperin M.Y."/>
            <person name="Jogler C."/>
        </authorList>
    </citation>
    <scope>NUCLEOTIDE SEQUENCE [LARGE SCALE GENOMIC DNA]</scope>
    <source>
        <strain evidence="9 10">Pla22</strain>
    </source>
</reference>
<evidence type="ECO:0000256" key="3">
    <source>
        <dbReference type="ARBA" id="ARBA00022741"/>
    </source>
</evidence>
<evidence type="ECO:0000313" key="10">
    <source>
        <dbReference type="Proteomes" id="UP000316598"/>
    </source>
</evidence>
<feature type="domain" description="PII-uridylyltransferase/Glutamine-synthetase adenylyltransferase" evidence="8">
    <location>
        <begin position="895"/>
        <end position="1018"/>
    </location>
</feature>
<dbReference type="Gene3D" id="3.30.460.10">
    <property type="entry name" value="Beta Polymerase, domain 2"/>
    <property type="match status" value="2"/>
</dbReference>
<evidence type="ECO:0000256" key="2">
    <source>
        <dbReference type="ARBA" id="ARBA00022695"/>
    </source>
</evidence>
<dbReference type="GO" id="GO:0005829">
    <property type="term" value="C:cytosol"/>
    <property type="evidence" value="ECO:0007669"/>
    <property type="project" value="TreeGrafter"/>
</dbReference>
<dbReference type="InterPro" id="IPR043519">
    <property type="entry name" value="NT_sf"/>
</dbReference>
<dbReference type="GO" id="GO:0016874">
    <property type="term" value="F:ligase activity"/>
    <property type="evidence" value="ECO:0007669"/>
    <property type="project" value="UniProtKB-KW"/>
</dbReference>
<keyword evidence="1 9" id="KW-0808">Transferase</keyword>
<dbReference type="PANTHER" id="PTHR30621">
    <property type="entry name" value="GLUTAMINE SYNTHETASE ADENYLYLTRANSFERASE"/>
    <property type="match status" value="1"/>
</dbReference>
<keyword evidence="6" id="KW-0511">Multifunctional enzyme</keyword>
<evidence type="ECO:0000256" key="5">
    <source>
        <dbReference type="ARBA" id="ARBA00022842"/>
    </source>
</evidence>
<name>A0A5C5WUP6_9BACT</name>
<dbReference type="Proteomes" id="UP000316598">
    <property type="component" value="Unassembled WGS sequence"/>
</dbReference>
<keyword evidence="9" id="KW-0436">Ligase</keyword>
<dbReference type="InterPro" id="IPR023057">
    <property type="entry name" value="GlnE"/>
</dbReference>
<dbReference type="EMBL" id="SJPI01000001">
    <property type="protein sequence ID" value="TWT53969.1"/>
    <property type="molecule type" value="Genomic_DNA"/>
</dbReference>
<feature type="domain" description="Glutamate-ammonia ligase adenylyltransferase repeated" evidence="7">
    <location>
        <begin position="618"/>
        <end position="864"/>
    </location>
</feature>
<dbReference type="SUPFAM" id="SSF81301">
    <property type="entry name" value="Nucleotidyltransferase"/>
    <property type="match status" value="2"/>
</dbReference>
<dbReference type="Pfam" id="PF03710">
    <property type="entry name" value="GlnE"/>
    <property type="match status" value="2"/>
</dbReference>
<comment type="caution">
    <text evidence="9">The sequence shown here is derived from an EMBL/GenBank/DDBJ whole genome shotgun (WGS) entry which is preliminary data.</text>
</comment>
<evidence type="ECO:0000259" key="7">
    <source>
        <dbReference type="Pfam" id="PF03710"/>
    </source>
</evidence>
<dbReference type="EC" id="2.7.7.42" evidence="9"/>
<protein>
    <submittedName>
        <fullName evidence="9">Glutamate-ammonia-ligase adenylyltransferase</fullName>
        <ecNumber evidence="9">2.7.7.42</ecNumber>
    </submittedName>
</protein>
<sequence length="1027" mass="114546">MASAGVPSWAASIPFAKAPRSCQRLETVVAMASDPQQAGRLRQDLVNHLSTLYDPDSAAENLTRFLQACRDPDTVLKTFDRSHGSLGSLLRLFSISQTLANRFISDPESFQFDFSGDRPLRPGLLVVGDLVDELSQTENLKRAYSVIRGFVAREISRIARDEFDRGTTPQEVGRMLARTYDVALEAALHFTLERLIARRGKPLRPDGTSPEVTVIGLGNYGGEEIGYGVPLNLIFLFDSIDHRNSWHRDFYETMVDDVISLLCGDPHQRDIIVTDLRQGPRFEVGVKICSFREAAQIYETSGRAWQRMKFIKARVVAGSQALGHQFLDRLKPWIYRQYTGGAEFSELQAIQAKLTRRTEEPTAEDASQPINLVHAPGGLRDLEDAVAFLQILHGGYLPMLRQHSFYEAVSSLRLENCLSEPEANVLAEHYARLWRLHHQLSISFDQNNGDLPTLKADKQRLAWHLGIRSADDHEPDAAKFIELLENTLAQNRLLIRNLMSETRLERSPRIEQAVETELLLDPNPDHLTVEKTMRGHGLSSPDRAMEDLAALSTESVPFLSPHRCRHAFASVAPQLLKEISRTPDPDATLAALVQVADSLGAKATLWDLLGSHQPTMELVVRMCATTPYLTNILIDNPGMVDELIDSLLVDHLPSAGRLDAHSIELCRGATDVNQILHGFKSSAHLTIGVRDVLGKETIESTQAAIGDTAEACVRRLIEREHTHAANRLGDPVDTEGNPSELVTIALGKFGGREPNYHSDLDAIFLYSAEGETQRRVGGRRTTTSNHLFFNQVARAVIDRVNDAGPLGRLFELDSRMVPFDSEGVLSISVDEFLSRFRKDIVPLWQRLALCKARVISGSRLLKHRITNELIEVISSTKWTSQMAVDTGTMRLQMEQTASKENLKRGEGGTVDIELVAQLLTLRHANENPGIIQTGTTATLESLRESKFLSPDEAKTLLEGYRTLRRTEANLRLMNTPARHELPDDDQAMANLAFLMGEATGDAIRERCEAVRVNNRRVFNEVLTRLST</sequence>
<dbReference type="InterPro" id="IPR005190">
    <property type="entry name" value="GlnE_rpt_dom"/>
</dbReference>
<dbReference type="AlphaFoldDB" id="A0A5C5WUP6"/>
<dbReference type="GO" id="GO:0008882">
    <property type="term" value="F:[glutamate-ammonia-ligase] adenylyltransferase activity"/>
    <property type="evidence" value="ECO:0007669"/>
    <property type="project" value="UniProtKB-EC"/>
</dbReference>
<dbReference type="SUPFAM" id="SSF81593">
    <property type="entry name" value="Nucleotidyltransferase substrate binding subunit/domain"/>
    <property type="match status" value="2"/>
</dbReference>
<feature type="domain" description="Glutamate-ammonia ligase adenylyltransferase repeated" evidence="7">
    <location>
        <begin position="88"/>
        <end position="327"/>
    </location>
</feature>
<organism evidence="9 10">
    <name type="scientific">Rubripirellula amarantea</name>
    <dbReference type="NCBI Taxonomy" id="2527999"/>
    <lineage>
        <taxon>Bacteria</taxon>
        <taxon>Pseudomonadati</taxon>
        <taxon>Planctomycetota</taxon>
        <taxon>Planctomycetia</taxon>
        <taxon>Pirellulales</taxon>
        <taxon>Pirellulaceae</taxon>
        <taxon>Rubripirellula</taxon>
    </lineage>
</organism>
<accession>A0A5C5WUP6</accession>
<keyword evidence="2 9" id="KW-0548">Nucleotidyltransferase</keyword>
<dbReference type="InterPro" id="IPR013546">
    <property type="entry name" value="PII_UdlTrfase/GS_AdlTrfase"/>
</dbReference>
<dbReference type="PANTHER" id="PTHR30621:SF0">
    <property type="entry name" value="BIFUNCTIONAL GLUTAMINE SYNTHETASE ADENYLYLTRANSFERASE_ADENYLYL-REMOVING ENZYME"/>
    <property type="match status" value="1"/>
</dbReference>
<evidence type="ECO:0000256" key="6">
    <source>
        <dbReference type="ARBA" id="ARBA00023268"/>
    </source>
</evidence>
<keyword evidence="3" id="KW-0547">Nucleotide-binding</keyword>
<evidence type="ECO:0000256" key="1">
    <source>
        <dbReference type="ARBA" id="ARBA00022679"/>
    </source>
</evidence>
<dbReference type="GO" id="GO:0005524">
    <property type="term" value="F:ATP binding"/>
    <property type="evidence" value="ECO:0007669"/>
    <property type="project" value="UniProtKB-KW"/>
</dbReference>
<evidence type="ECO:0000313" key="9">
    <source>
        <dbReference type="EMBL" id="TWT53969.1"/>
    </source>
</evidence>
<dbReference type="Pfam" id="PF08335">
    <property type="entry name" value="GlnD_UR_UTase"/>
    <property type="match status" value="2"/>
</dbReference>
<dbReference type="Gene3D" id="1.20.120.1510">
    <property type="match status" value="1"/>
</dbReference>
<feature type="domain" description="PII-uridylyltransferase/Glutamine-synthetase adenylyltransferase" evidence="8">
    <location>
        <begin position="350"/>
        <end position="490"/>
    </location>
</feature>
<dbReference type="GO" id="GO:0000820">
    <property type="term" value="P:regulation of glutamine family amino acid metabolic process"/>
    <property type="evidence" value="ECO:0007669"/>
    <property type="project" value="TreeGrafter"/>
</dbReference>
<dbReference type="Gene3D" id="1.20.120.330">
    <property type="entry name" value="Nucleotidyltransferases domain 2"/>
    <property type="match status" value="2"/>
</dbReference>
<proteinExistence type="predicted"/>